<evidence type="ECO:0000313" key="3">
    <source>
        <dbReference type="Proteomes" id="UP000196475"/>
    </source>
</evidence>
<dbReference type="AlphaFoldDB" id="A0A1Y3PN89"/>
<evidence type="ECO:0000313" key="2">
    <source>
        <dbReference type="EMBL" id="OUM88831.1"/>
    </source>
</evidence>
<reference evidence="3" key="1">
    <citation type="submission" date="2016-06" db="EMBL/GenBank/DDBJ databases">
        <authorList>
            <person name="Nascimento L."/>
            <person name="Pereira R.V."/>
            <person name="Martins L.F."/>
            <person name="Quaggio R.B."/>
            <person name="Silva A.M."/>
            <person name="Setubal J.C."/>
        </authorList>
    </citation>
    <scope>NUCLEOTIDE SEQUENCE [LARGE SCALE GENOMIC DNA]</scope>
</reference>
<dbReference type="InterPro" id="IPR002539">
    <property type="entry name" value="MaoC-like_dom"/>
</dbReference>
<accession>A0A1Y3PN89</accession>
<dbReference type="GO" id="GO:0006633">
    <property type="term" value="P:fatty acid biosynthetic process"/>
    <property type="evidence" value="ECO:0007669"/>
    <property type="project" value="TreeGrafter"/>
</dbReference>
<name>A0A1Y3PN89_9BACI</name>
<dbReference type="GO" id="GO:0019171">
    <property type="term" value="F:(3R)-hydroxyacyl-[acyl-carrier-protein] dehydratase activity"/>
    <property type="evidence" value="ECO:0007669"/>
    <property type="project" value="TreeGrafter"/>
</dbReference>
<dbReference type="EMBL" id="LZRT01000056">
    <property type="protein sequence ID" value="OUM88831.1"/>
    <property type="molecule type" value="Genomic_DNA"/>
</dbReference>
<feature type="domain" description="MaoC-like" evidence="1">
    <location>
        <begin position="18"/>
        <end position="112"/>
    </location>
</feature>
<dbReference type="CDD" id="cd03449">
    <property type="entry name" value="R_hydratase"/>
    <property type="match status" value="1"/>
</dbReference>
<evidence type="ECO:0000259" key="1">
    <source>
        <dbReference type="Pfam" id="PF01575"/>
    </source>
</evidence>
<proteinExistence type="predicted"/>
<dbReference type="PANTHER" id="PTHR43437:SF3">
    <property type="entry name" value="HYDROXYACYL-THIOESTER DEHYDRATASE TYPE 2, MITOCHONDRIAL"/>
    <property type="match status" value="1"/>
</dbReference>
<dbReference type="InterPro" id="IPR050965">
    <property type="entry name" value="UPF0336/Enoyl-CoA_hydratase"/>
</dbReference>
<dbReference type="Gene3D" id="3.10.129.10">
    <property type="entry name" value="Hotdog Thioesterase"/>
    <property type="match status" value="1"/>
</dbReference>
<dbReference type="SUPFAM" id="SSF54637">
    <property type="entry name" value="Thioesterase/thiol ester dehydrase-isomerase"/>
    <property type="match status" value="1"/>
</dbReference>
<comment type="caution">
    <text evidence="2">The sequence shown here is derived from an EMBL/GenBank/DDBJ whole genome shotgun (WGS) entry which is preliminary data.</text>
</comment>
<dbReference type="Proteomes" id="UP000196475">
    <property type="component" value="Unassembled WGS sequence"/>
</dbReference>
<dbReference type="PANTHER" id="PTHR43437">
    <property type="entry name" value="HYDROXYACYL-THIOESTER DEHYDRATASE TYPE 2, MITOCHONDRIAL-RELATED"/>
    <property type="match status" value="1"/>
</dbReference>
<dbReference type="InterPro" id="IPR029069">
    <property type="entry name" value="HotDog_dom_sf"/>
</dbReference>
<sequence length="141" mass="16245">MEPSLLEKYYLGQMAEMSRVFTWEDVEKCAELTGDYNPMYFDPDFVAQTKFKRPVVQALLTEGLVTALINGHLPGPGALLLEKEFIFRHPVHVGDKITARVQIIDVDIERQWITEKVICRNQHHQEVLRGQVVLLVQNGKR</sequence>
<organism evidence="2 3">
    <name type="scientific">Bacillus thermozeamaize</name>
    <dbReference type="NCBI Taxonomy" id="230954"/>
    <lineage>
        <taxon>Bacteria</taxon>
        <taxon>Bacillati</taxon>
        <taxon>Bacillota</taxon>
        <taxon>Bacilli</taxon>
        <taxon>Bacillales</taxon>
        <taxon>Bacillaceae</taxon>
        <taxon>Bacillus</taxon>
    </lineage>
</organism>
<gene>
    <name evidence="2" type="ORF">BAA01_14515</name>
</gene>
<protein>
    <recommendedName>
        <fullName evidence="1">MaoC-like domain-containing protein</fullName>
    </recommendedName>
</protein>
<dbReference type="Pfam" id="PF01575">
    <property type="entry name" value="MaoC_dehydratas"/>
    <property type="match status" value="1"/>
</dbReference>